<accession>A0A5B8VPC9</accession>
<dbReference type="InterPro" id="IPR025992">
    <property type="entry name" value="Haem-bd"/>
</dbReference>
<dbReference type="Proteomes" id="UP000321291">
    <property type="component" value="Chromosome"/>
</dbReference>
<dbReference type="OrthoDB" id="196738at2"/>
<organism evidence="2 3">
    <name type="scientific">Arachidicoccus ginsenosidivorans</name>
    <dbReference type="NCBI Taxonomy" id="496057"/>
    <lineage>
        <taxon>Bacteria</taxon>
        <taxon>Pseudomonadati</taxon>
        <taxon>Bacteroidota</taxon>
        <taxon>Chitinophagia</taxon>
        <taxon>Chitinophagales</taxon>
        <taxon>Chitinophagaceae</taxon>
        <taxon>Arachidicoccus</taxon>
    </lineage>
</organism>
<dbReference type="AlphaFoldDB" id="A0A5B8VPC9"/>
<feature type="domain" description="Haem-binding" evidence="1">
    <location>
        <begin position="12"/>
        <end position="147"/>
    </location>
</feature>
<gene>
    <name evidence="2" type="ORF">FSB73_18055</name>
</gene>
<dbReference type="RefSeq" id="WP_146785377.1">
    <property type="nucleotide sequence ID" value="NZ_CP042434.1"/>
</dbReference>
<evidence type="ECO:0000259" key="1">
    <source>
        <dbReference type="SMART" id="SM01235"/>
    </source>
</evidence>
<evidence type="ECO:0000313" key="2">
    <source>
        <dbReference type="EMBL" id="QEC73289.1"/>
    </source>
</evidence>
<protein>
    <submittedName>
        <fullName evidence="2">Cytochrome C</fullName>
    </submittedName>
</protein>
<keyword evidence="3" id="KW-1185">Reference proteome</keyword>
<dbReference type="EMBL" id="CP042434">
    <property type="protein sequence ID" value="QEC73289.1"/>
    <property type="molecule type" value="Genomic_DNA"/>
</dbReference>
<name>A0A5B8VPC9_9BACT</name>
<evidence type="ECO:0000313" key="3">
    <source>
        <dbReference type="Proteomes" id="UP000321291"/>
    </source>
</evidence>
<dbReference type="KEGG" id="agi:FSB73_18055"/>
<reference evidence="2 3" key="1">
    <citation type="journal article" date="2017" name="Int. J. Syst. Evol. Microbiol.">
        <title>Arachidicoccus ginsenosidivorans sp. nov., with ginsenoside-converting activity isolated from ginseng cultivating soil.</title>
        <authorList>
            <person name="Siddiqi M.Z."/>
            <person name="Aslam Z."/>
            <person name="Im W.T."/>
        </authorList>
    </citation>
    <scope>NUCLEOTIDE SEQUENCE [LARGE SCALE GENOMIC DNA]</scope>
    <source>
        <strain evidence="2 3">Gsoil 809</strain>
    </source>
</reference>
<sequence length="153" mass="18037">MNRRKAIILGVLGAFIIIQFFRPDRNQTGQVSDQSMMRLYHPPDSITHIIKQSCMNCHSNNTEYPWYADVQPSGWWLDYHIRKGKEEVNLDEFAGYSDRRKLSKLRSMKSQVRDGDMPLRSYTWMHKDARLSDAQKTQLISWLDKTIDSLNQQ</sequence>
<dbReference type="Pfam" id="PF14376">
    <property type="entry name" value="Haem_bd"/>
    <property type="match status" value="1"/>
</dbReference>
<dbReference type="SMART" id="SM01235">
    <property type="entry name" value="Haem_bd"/>
    <property type="match status" value="1"/>
</dbReference>
<proteinExistence type="predicted"/>